<evidence type="ECO:0000259" key="8">
    <source>
        <dbReference type="PROSITE" id="PS50850"/>
    </source>
</evidence>
<sequence>MSHSIAVAPRPEALAPEPPQPQPLPTPVPAPAPAAVAPAAPAAPAFVPMPPLRAAIYAGASVLLGLTQGLGLNLVSANLTGLQGALHATQVEINWLTAAYMATNITGTLFLYKVRTQFGLRRFAEIGLIIYALVTIAHLFTNDLRSAIAVRAVMGIAAAPLSTLAFYYMLEWLPPARKLTIGIAFGVLGGQLATPLARVISPDLLQIGDWHGLYLLEAGLAMMSLAVIFMLPITHPPRVKIFDREDFISFPLIAFGFGSIAVILSVGRLYWWMDAEWIGWLSVAGIAAVTLLVIIELHRARPIINLRWMFSYDMLTITGSLLLFRFLLSEQTLGAVGFFNMLGLQNDQLIPLFTLILAVTLVGYVFTALVMTPKNGPVLHFVALVLIAAGAWMDSHVTNLTRPEQFYVSQAMIAFAGALFLPPALMSGFARAIAGGPAYILSFLVVFLGTQSMGGVLASAILGTFQTIREKFHSSVIAEHLSLQDPLVAQRIKTYGAAFSKVLPDTALQNAEGVVQLGKAATQEANILAYQDVFLLIFYSTLACLVLLGLHTLYLPKRASRLAAAAKA</sequence>
<evidence type="ECO:0000313" key="9">
    <source>
        <dbReference type="EMBL" id="MCX5569503.1"/>
    </source>
</evidence>
<dbReference type="RefSeq" id="WP_266338468.1">
    <property type="nucleotide sequence ID" value="NZ_JAPKNK010000003.1"/>
</dbReference>
<reference evidence="9" key="1">
    <citation type="submission" date="2022-11" db="EMBL/GenBank/DDBJ databases">
        <title>Biodiversity and phylogenetic relationships of bacteria.</title>
        <authorList>
            <person name="Machado R.A.R."/>
            <person name="Bhat A."/>
            <person name="Loulou A."/>
            <person name="Kallel S."/>
        </authorList>
    </citation>
    <scope>NUCLEOTIDE SEQUENCE</scope>
    <source>
        <strain evidence="9">K-TC2</strain>
    </source>
</reference>
<feature type="transmembrane region" description="Helical" evidence="7">
    <location>
        <begin position="277"/>
        <end position="297"/>
    </location>
</feature>
<dbReference type="Proteomes" id="UP001144805">
    <property type="component" value="Unassembled WGS sequence"/>
</dbReference>
<keyword evidence="3 7" id="KW-0812">Transmembrane</keyword>
<dbReference type="PANTHER" id="PTHR42718:SF9">
    <property type="entry name" value="MAJOR FACILITATOR SUPERFAMILY MULTIDRUG TRANSPORTER MFSC"/>
    <property type="match status" value="1"/>
</dbReference>
<dbReference type="InterPro" id="IPR036259">
    <property type="entry name" value="MFS_trans_sf"/>
</dbReference>
<evidence type="ECO:0000256" key="5">
    <source>
        <dbReference type="ARBA" id="ARBA00023136"/>
    </source>
</evidence>
<feature type="transmembrane region" description="Helical" evidence="7">
    <location>
        <begin position="124"/>
        <end position="141"/>
    </location>
</feature>
<dbReference type="InterPro" id="IPR011701">
    <property type="entry name" value="MFS"/>
</dbReference>
<dbReference type="EMBL" id="JAPKNK010000003">
    <property type="protein sequence ID" value="MCX5569503.1"/>
    <property type="molecule type" value="Genomic_DNA"/>
</dbReference>
<keyword evidence="2" id="KW-0813">Transport</keyword>
<evidence type="ECO:0000256" key="3">
    <source>
        <dbReference type="ARBA" id="ARBA00022692"/>
    </source>
</evidence>
<feature type="transmembrane region" description="Helical" evidence="7">
    <location>
        <begin position="348"/>
        <end position="371"/>
    </location>
</feature>
<keyword evidence="4 7" id="KW-1133">Transmembrane helix</keyword>
<feature type="transmembrane region" description="Helical" evidence="7">
    <location>
        <begin position="179"/>
        <end position="200"/>
    </location>
</feature>
<gene>
    <name evidence="9" type="ORF">OSH07_09905</name>
</gene>
<dbReference type="GO" id="GO:0016020">
    <property type="term" value="C:membrane"/>
    <property type="evidence" value="ECO:0007669"/>
    <property type="project" value="UniProtKB-SubCell"/>
</dbReference>
<feature type="transmembrane region" description="Helical" evidence="7">
    <location>
        <begin position="212"/>
        <end position="235"/>
    </location>
</feature>
<feature type="compositionally biased region" description="Pro residues" evidence="6">
    <location>
        <begin position="16"/>
        <end position="30"/>
    </location>
</feature>
<feature type="transmembrane region" description="Helical" evidence="7">
    <location>
        <begin position="378"/>
        <end position="395"/>
    </location>
</feature>
<evidence type="ECO:0000256" key="2">
    <source>
        <dbReference type="ARBA" id="ARBA00022448"/>
    </source>
</evidence>
<feature type="compositionally biased region" description="Low complexity" evidence="6">
    <location>
        <begin position="1"/>
        <end position="15"/>
    </location>
</feature>
<feature type="transmembrane region" description="Helical" evidence="7">
    <location>
        <begin position="533"/>
        <end position="555"/>
    </location>
</feature>
<dbReference type="Gene3D" id="1.20.1250.20">
    <property type="entry name" value="MFS general substrate transporter like domains"/>
    <property type="match status" value="1"/>
</dbReference>
<feature type="transmembrane region" description="Helical" evidence="7">
    <location>
        <begin position="247"/>
        <end position="271"/>
    </location>
</feature>
<protein>
    <submittedName>
        <fullName evidence="9">MFS transporter</fullName>
    </submittedName>
</protein>
<organism evidence="9 10">
    <name type="scientific">Kaistia nematophila</name>
    <dbReference type="NCBI Taxonomy" id="2994654"/>
    <lineage>
        <taxon>Bacteria</taxon>
        <taxon>Pseudomonadati</taxon>
        <taxon>Pseudomonadota</taxon>
        <taxon>Alphaproteobacteria</taxon>
        <taxon>Hyphomicrobiales</taxon>
        <taxon>Kaistiaceae</taxon>
        <taxon>Kaistia</taxon>
    </lineage>
</organism>
<feature type="transmembrane region" description="Helical" evidence="7">
    <location>
        <begin position="438"/>
        <end position="462"/>
    </location>
</feature>
<dbReference type="PANTHER" id="PTHR42718">
    <property type="entry name" value="MAJOR FACILITATOR SUPERFAMILY MULTIDRUG TRANSPORTER MFSC"/>
    <property type="match status" value="1"/>
</dbReference>
<dbReference type="InterPro" id="IPR020846">
    <property type="entry name" value="MFS_dom"/>
</dbReference>
<accession>A0A9X3E4D6</accession>
<feature type="domain" description="Major facilitator superfamily (MFS) profile" evidence="8">
    <location>
        <begin position="57"/>
        <end position="467"/>
    </location>
</feature>
<evidence type="ECO:0000256" key="1">
    <source>
        <dbReference type="ARBA" id="ARBA00004141"/>
    </source>
</evidence>
<comment type="caution">
    <text evidence="9">The sequence shown here is derived from an EMBL/GenBank/DDBJ whole genome shotgun (WGS) entry which is preliminary data.</text>
</comment>
<keyword evidence="5 7" id="KW-0472">Membrane</keyword>
<feature type="transmembrane region" description="Helical" evidence="7">
    <location>
        <begin position="309"/>
        <end position="328"/>
    </location>
</feature>
<comment type="subcellular location">
    <subcellularLocation>
        <location evidence="1">Membrane</location>
        <topology evidence="1">Multi-pass membrane protein</topology>
    </subcellularLocation>
</comment>
<feature type="transmembrane region" description="Helical" evidence="7">
    <location>
        <begin position="407"/>
        <end position="426"/>
    </location>
</feature>
<evidence type="ECO:0000256" key="6">
    <source>
        <dbReference type="SAM" id="MobiDB-lite"/>
    </source>
</evidence>
<name>A0A9X3E4D6_9HYPH</name>
<dbReference type="GO" id="GO:0022857">
    <property type="term" value="F:transmembrane transporter activity"/>
    <property type="evidence" value="ECO:0007669"/>
    <property type="project" value="InterPro"/>
</dbReference>
<feature type="region of interest" description="Disordered" evidence="6">
    <location>
        <begin position="1"/>
        <end position="30"/>
    </location>
</feature>
<evidence type="ECO:0000313" key="10">
    <source>
        <dbReference type="Proteomes" id="UP001144805"/>
    </source>
</evidence>
<proteinExistence type="predicted"/>
<dbReference type="PROSITE" id="PS50850">
    <property type="entry name" value="MFS"/>
    <property type="match status" value="1"/>
</dbReference>
<dbReference type="Pfam" id="PF07690">
    <property type="entry name" value="MFS_1"/>
    <property type="match status" value="1"/>
</dbReference>
<dbReference type="AlphaFoldDB" id="A0A9X3E4D6"/>
<feature type="transmembrane region" description="Helical" evidence="7">
    <location>
        <begin position="147"/>
        <end position="167"/>
    </location>
</feature>
<dbReference type="SUPFAM" id="SSF103473">
    <property type="entry name" value="MFS general substrate transporter"/>
    <property type="match status" value="1"/>
</dbReference>
<evidence type="ECO:0000256" key="4">
    <source>
        <dbReference type="ARBA" id="ARBA00022989"/>
    </source>
</evidence>
<keyword evidence="10" id="KW-1185">Reference proteome</keyword>
<evidence type="ECO:0000256" key="7">
    <source>
        <dbReference type="SAM" id="Phobius"/>
    </source>
</evidence>